<dbReference type="Gene3D" id="3.40.50.300">
    <property type="entry name" value="P-loop containing nucleotide triphosphate hydrolases"/>
    <property type="match status" value="1"/>
</dbReference>
<keyword evidence="2" id="KW-0813">Transport</keyword>
<dbReference type="GO" id="GO:0016887">
    <property type="term" value="F:ATP hydrolysis activity"/>
    <property type="evidence" value="ECO:0007669"/>
    <property type="project" value="InterPro"/>
</dbReference>
<evidence type="ECO:0000256" key="4">
    <source>
        <dbReference type="ARBA" id="ARBA00022840"/>
    </source>
</evidence>
<comment type="similarity">
    <text evidence="1">Belongs to the ABC transporter superfamily.</text>
</comment>
<dbReference type="InterPro" id="IPR027417">
    <property type="entry name" value="P-loop_NTPase"/>
</dbReference>
<proteinExistence type="inferred from homology"/>
<feature type="domain" description="ABC transporter" evidence="5">
    <location>
        <begin position="22"/>
        <end position="251"/>
    </location>
</feature>
<dbReference type="PANTHER" id="PTHR43335">
    <property type="entry name" value="ABC TRANSPORTER, ATP-BINDING PROTEIN"/>
    <property type="match status" value="1"/>
</dbReference>
<dbReference type="SUPFAM" id="SSF52540">
    <property type="entry name" value="P-loop containing nucleoside triphosphate hydrolases"/>
    <property type="match status" value="1"/>
</dbReference>
<reference evidence="6" key="1">
    <citation type="submission" date="2012-09" db="EMBL/GenBank/DDBJ databases">
        <title>Inhibition of the growth of Bacillus subtilis by a novel anti-bacterial protein from the soil metagenome.</title>
        <authorList>
            <person name="O'Mahony M.M."/>
            <person name="Henneberger R."/>
            <person name="Doohan F."/>
            <person name="Marchesi J.R."/>
            <person name="Dobson A.D.W."/>
        </authorList>
    </citation>
    <scope>NUCLEOTIDE SEQUENCE</scope>
</reference>
<dbReference type="InterPro" id="IPR003439">
    <property type="entry name" value="ABC_transporter-like_ATP-bd"/>
</dbReference>
<evidence type="ECO:0000256" key="2">
    <source>
        <dbReference type="ARBA" id="ARBA00022448"/>
    </source>
</evidence>
<keyword evidence="4" id="KW-0067">ATP-binding</keyword>
<accession>K9NBE6</accession>
<keyword evidence="3" id="KW-0547">Nucleotide-binding</keyword>
<evidence type="ECO:0000256" key="3">
    <source>
        <dbReference type="ARBA" id="ARBA00022741"/>
    </source>
</evidence>
<dbReference type="GO" id="GO:0005524">
    <property type="term" value="F:ATP binding"/>
    <property type="evidence" value="ECO:0007669"/>
    <property type="project" value="UniProtKB-KW"/>
</dbReference>
<evidence type="ECO:0000256" key="1">
    <source>
        <dbReference type="ARBA" id="ARBA00005417"/>
    </source>
</evidence>
<protein>
    <submittedName>
        <fullName evidence="6">ABC transporter protein</fullName>
    </submittedName>
</protein>
<dbReference type="PROSITE" id="PS50893">
    <property type="entry name" value="ABC_TRANSPORTER_2"/>
    <property type="match status" value="1"/>
</dbReference>
<organism evidence="6">
    <name type="scientific">uncultured bacterium 'To-T 020 P12'</name>
    <dbReference type="NCBI Taxonomy" id="1263626"/>
    <lineage>
        <taxon>Bacteria</taxon>
        <taxon>environmental samples</taxon>
    </lineage>
</organism>
<evidence type="ECO:0000313" key="6">
    <source>
        <dbReference type="EMBL" id="AFY17094.1"/>
    </source>
</evidence>
<dbReference type="AlphaFoldDB" id="K9NBE6"/>
<evidence type="ECO:0000259" key="5">
    <source>
        <dbReference type="PROSITE" id="PS50893"/>
    </source>
</evidence>
<dbReference type="InterPro" id="IPR003593">
    <property type="entry name" value="AAA+_ATPase"/>
</dbReference>
<name>K9NBE6_9BACT</name>
<dbReference type="EMBL" id="JX846920">
    <property type="protein sequence ID" value="AFY17094.1"/>
    <property type="molecule type" value="Genomic_DNA"/>
</dbReference>
<sequence length="330" mass="34968">MTGTTPAHSAGPPAHGAGLPLLAARDVVKTFGRRMAVDHVSIDLRRGETFGLVGPNGAGKTTTLRMLAGLIAPTSGRIELEGQPVSPRSAQRLRRLVGLLTESPGLWDRLSVRQNLMTYARLYGLTQPGRAVDAALERFGLRDRAGDDAAQLSKGLRQRVALARTLLHDPVIVLLDEPTSGLDPESARGVRDLVRQLQTEDRAVVVCTHNLDEVERLATRVGVLRTRLLAIDTPQALRTRLFGTRVRVVLDGEAAPFAAMLRAGGVADVRAEGCALSVAPGSTVSPSGATATPDLVRMLVEAGARVESVAPDTPSLEDVYLRVLDGGGVS</sequence>
<dbReference type="Pfam" id="PF00005">
    <property type="entry name" value="ABC_tran"/>
    <property type="match status" value="1"/>
</dbReference>
<dbReference type="PANTHER" id="PTHR43335:SF4">
    <property type="entry name" value="ABC TRANSPORTER, ATP-BINDING PROTEIN"/>
    <property type="match status" value="1"/>
</dbReference>
<dbReference type="CDD" id="cd03230">
    <property type="entry name" value="ABC_DR_subfamily_A"/>
    <property type="match status" value="1"/>
</dbReference>
<dbReference type="SMART" id="SM00382">
    <property type="entry name" value="AAA"/>
    <property type="match status" value="1"/>
</dbReference>